<dbReference type="InterPro" id="IPR017451">
    <property type="entry name" value="F-box-assoc_interact_dom"/>
</dbReference>
<evidence type="ECO:0000313" key="3">
    <source>
        <dbReference type="RefSeq" id="XP_019091021.1"/>
    </source>
</evidence>
<evidence type="ECO:0000313" key="2">
    <source>
        <dbReference type="Proteomes" id="UP000694864"/>
    </source>
</evidence>
<dbReference type="Proteomes" id="UP000694864">
    <property type="component" value="Chromosome 14"/>
</dbReference>
<keyword evidence="2" id="KW-1185">Reference proteome</keyword>
<proteinExistence type="predicted"/>
<name>A0ABM1QW83_CAMSA</name>
<dbReference type="Pfam" id="PF00646">
    <property type="entry name" value="F-box"/>
    <property type="match status" value="1"/>
</dbReference>
<dbReference type="CDD" id="cd09917">
    <property type="entry name" value="F-box_SF"/>
    <property type="match status" value="1"/>
</dbReference>
<reference evidence="2" key="1">
    <citation type="journal article" date="2014" name="Nat. Commun.">
        <title>The emerging biofuel crop Camelina sativa retains a highly undifferentiated hexaploid genome structure.</title>
        <authorList>
            <person name="Kagale S."/>
            <person name="Koh C."/>
            <person name="Nixon J."/>
            <person name="Bollina V."/>
            <person name="Clarke W.E."/>
            <person name="Tuteja R."/>
            <person name="Spillane C."/>
            <person name="Robinson S.J."/>
            <person name="Links M.G."/>
            <person name="Clarke C."/>
            <person name="Higgins E.E."/>
            <person name="Huebert T."/>
            <person name="Sharpe A.G."/>
            <person name="Parkin I.A."/>
        </authorList>
    </citation>
    <scope>NUCLEOTIDE SEQUENCE [LARGE SCALE GENOMIC DNA]</scope>
    <source>
        <strain evidence="2">cv. DH55</strain>
    </source>
</reference>
<dbReference type="SUPFAM" id="SSF81383">
    <property type="entry name" value="F-box domain"/>
    <property type="match status" value="1"/>
</dbReference>
<dbReference type="InterPro" id="IPR001810">
    <property type="entry name" value="F-box_dom"/>
</dbReference>
<feature type="domain" description="F-box" evidence="1">
    <location>
        <begin position="1"/>
        <end position="44"/>
    </location>
</feature>
<accession>A0ABM1QW83</accession>
<dbReference type="InterPro" id="IPR006527">
    <property type="entry name" value="F-box-assoc_dom_typ1"/>
</dbReference>
<protein>
    <submittedName>
        <fullName evidence="3">F-box/kelch-repeat protein At1g20790</fullName>
    </submittedName>
</protein>
<dbReference type="Pfam" id="PF07734">
    <property type="entry name" value="FBA_1"/>
    <property type="match status" value="1"/>
</dbReference>
<evidence type="ECO:0000259" key="1">
    <source>
        <dbReference type="PROSITE" id="PS50181"/>
    </source>
</evidence>
<sequence>MRRLPLHLLDEILFKLDPKSLVKMQCTNKSINSHVSEDLNFKRKYYSRTGSSLLHISKYASNLLCFHPFGNSRSFNNTGRLENLFNILGSCSGLLLLSIGGRLCVANPLTNKLRFLEYPISGKTTCIGFAVDHIDPTTQKFKIVCIVEVLKPSNPDEKMYQFDINTGDSWSLSKTTFTCHSSNLKNGKNSKPVYLNGDLHWLRKYGSIVAFNPETEEARLIPIKFYRKPGKVLLCAGDNRLTLISATEEVVSVVAVENDGKCILVRRIKNEPVHLNMPLSYWNVQAYDGKCVVLRTMKNHPIERVVHSYDLRANKWEVVGTIPWWCDSNRNFFLFKPSLSSSVIGLLDQEEERNLLKLKATSSRTYRQPDIESERRISSVMAIMGLVSRNLCFL</sequence>
<dbReference type="GeneID" id="109128655"/>
<gene>
    <name evidence="3" type="primary">LOC109128655</name>
</gene>
<dbReference type="InterPro" id="IPR036047">
    <property type="entry name" value="F-box-like_dom_sf"/>
</dbReference>
<dbReference type="PANTHER" id="PTHR31672">
    <property type="entry name" value="BNACNNG10540D PROTEIN"/>
    <property type="match status" value="1"/>
</dbReference>
<dbReference type="PROSITE" id="PS50181">
    <property type="entry name" value="FBOX"/>
    <property type="match status" value="1"/>
</dbReference>
<organism evidence="2 3">
    <name type="scientific">Camelina sativa</name>
    <name type="common">False flax</name>
    <name type="synonym">Myagrum sativum</name>
    <dbReference type="NCBI Taxonomy" id="90675"/>
    <lineage>
        <taxon>Eukaryota</taxon>
        <taxon>Viridiplantae</taxon>
        <taxon>Streptophyta</taxon>
        <taxon>Embryophyta</taxon>
        <taxon>Tracheophyta</taxon>
        <taxon>Spermatophyta</taxon>
        <taxon>Magnoliopsida</taxon>
        <taxon>eudicotyledons</taxon>
        <taxon>Gunneridae</taxon>
        <taxon>Pentapetalae</taxon>
        <taxon>rosids</taxon>
        <taxon>malvids</taxon>
        <taxon>Brassicales</taxon>
        <taxon>Brassicaceae</taxon>
        <taxon>Camelineae</taxon>
        <taxon>Camelina</taxon>
    </lineage>
</organism>
<dbReference type="SMART" id="SM00256">
    <property type="entry name" value="FBOX"/>
    <property type="match status" value="1"/>
</dbReference>
<dbReference type="RefSeq" id="XP_019091021.1">
    <property type="nucleotide sequence ID" value="XM_019235476.1"/>
</dbReference>
<reference evidence="3" key="2">
    <citation type="submission" date="2025-08" db="UniProtKB">
        <authorList>
            <consortium name="RefSeq"/>
        </authorList>
    </citation>
    <scope>IDENTIFICATION</scope>
    <source>
        <tissue evidence="3">Leaf</tissue>
    </source>
</reference>
<dbReference type="InterPro" id="IPR050796">
    <property type="entry name" value="SCF_F-box_component"/>
</dbReference>
<dbReference type="NCBIfam" id="TIGR01640">
    <property type="entry name" value="F_box_assoc_1"/>
    <property type="match status" value="1"/>
</dbReference>